<dbReference type="InterPro" id="IPR004113">
    <property type="entry name" value="FAD-bd_oxidored_4_C"/>
</dbReference>
<comment type="similarity">
    <text evidence="2">Belongs to the FAD-binding oxidoreductase/transferase type 4 family.</text>
</comment>
<evidence type="ECO:0000259" key="7">
    <source>
        <dbReference type="PROSITE" id="PS51387"/>
    </source>
</evidence>
<proteinExistence type="inferred from homology"/>
<comment type="cofactor">
    <cofactor evidence="1">
        <name>FAD</name>
        <dbReference type="ChEBI" id="CHEBI:57692"/>
    </cofactor>
</comment>
<sequence length="493" mass="52910">MSFEKNIRGECVRILGKEWVKDDEATLYTYRCDGLTLYTAPPMGVLFPGTVEELAAVVKLLHQHKISFIARGAGTGLSGGAIPQDGSVIIEMARFKEVHEVDMINRTITVGPGVINLRITEHVNADGYHYAPDPSSQKACTIGGNVAENSGGPHTLKYGVTVNHVLGIEMVLADGELVTLGANHFGLPGPDLLGLITGSEGTFGIISKIICRLTPNPEKAVTMLGIYKSVRDACESVSSIIGHGIIPAALEMLDRIMISAVEKALKPGFPLDAEAVLIVELDGLSDGLDAEAEIVEKLLKETGAITVNRARDEVERAKIWRARKEAFGAIGQISPSYYVQDGVIPRSKLPEVLDEISVIGKKHGLTVANVFHAGDGNLHPLILYDYENQQEVEKAHAIGEEILSSCIRHGGTLSGEHGIGIEKAEWMSELYSGNSLDNMQNVRAFFNPENLLNPGKIFPQPGRCAESKSGTPPLQASALDKPKMVASKSGIAV</sequence>
<dbReference type="SUPFAM" id="SSF55103">
    <property type="entry name" value="FAD-linked oxidases, C-terminal domain"/>
    <property type="match status" value="1"/>
</dbReference>
<reference evidence="8" key="1">
    <citation type="submission" date="2018-05" db="EMBL/GenBank/DDBJ databases">
        <authorList>
            <person name="Lanie J.A."/>
            <person name="Ng W.-L."/>
            <person name="Kazmierczak K.M."/>
            <person name="Andrzejewski T.M."/>
            <person name="Davidsen T.M."/>
            <person name="Wayne K.J."/>
            <person name="Tettelin H."/>
            <person name="Glass J.I."/>
            <person name="Rusch D."/>
            <person name="Podicherti R."/>
            <person name="Tsui H.-C.T."/>
            <person name="Winkler M.E."/>
        </authorList>
    </citation>
    <scope>NUCLEOTIDE SEQUENCE</scope>
</reference>
<keyword evidence="4" id="KW-0274">FAD</keyword>
<dbReference type="Gene3D" id="3.30.465.10">
    <property type="match status" value="1"/>
</dbReference>
<dbReference type="Pfam" id="PF01565">
    <property type="entry name" value="FAD_binding_4"/>
    <property type="match status" value="1"/>
</dbReference>
<dbReference type="FunFam" id="3.30.70.2740:FF:000001">
    <property type="entry name" value="D-lactate dehydrogenase mitochondrial"/>
    <property type="match status" value="1"/>
</dbReference>
<feature type="domain" description="FAD-binding PCMH-type" evidence="7">
    <location>
        <begin position="38"/>
        <end position="216"/>
    </location>
</feature>
<dbReference type="InterPro" id="IPR016171">
    <property type="entry name" value="Vanillyl_alc_oxidase_C-sub2"/>
</dbReference>
<evidence type="ECO:0000256" key="6">
    <source>
        <dbReference type="SAM" id="MobiDB-lite"/>
    </source>
</evidence>
<evidence type="ECO:0000256" key="5">
    <source>
        <dbReference type="ARBA" id="ARBA00023002"/>
    </source>
</evidence>
<keyword evidence="5" id="KW-0560">Oxidoreductase</keyword>
<evidence type="ECO:0000256" key="2">
    <source>
        <dbReference type="ARBA" id="ARBA00008000"/>
    </source>
</evidence>
<dbReference type="GO" id="GO:0071949">
    <property type="term" value="F:FAD binding"/>
    <property type="evidence" value="ECO:0007669"/>
    <property type="project" value="InterPro"/>
</dbReference>
<dbReference type="SUPFAM" id="SSF56176">
    <property type="entry name" value="FAD-binding/transporter-associated domain-like"/>
    <property type="match status" value="1"/>
</dbReference>
<keyword evidence="3" id="KW-0285">Flavoprotein</keyword>
<dbReference type="GO" id="GO:0016491">
    <property type="term" value="F:oxidoreductase activity"/>
    <property type="evidence" value="ECO:0007669"/>
    <property type="project" value="UniProtKB-KW"/>
</dbReference>
<dbReference type="EMBL" id="UINC01001318">
    <property type="protein sequence ID" value="SUZ77485.1"/>
    <property type="molecule type" value="Genomic_DNA"/>
</dbReference>
<protein>
    <recommendedName>
        <fullName evidence="7">FAD-binding PCMH-type domain-containing protein</fullName>
    </recommendedName>
</protein>
<feature type="region of interest" description="Disordered" evidence="6">
    <location>
        <begin position="460"/>
        <end position="481"/>
    </location>
</feature>
<dbReference type="InterPro" id="IPR036318">
    <property type="entry name" value="FAD-bd_PCMH-like_sf"/>
</dbReference>
<gene>
    <name evidence="8" type="ORF">METZ01_LOCUS30339</name>
</gene>
<dbReference type="PANTHER" id="PTHR42934">
    <property type="entry name" value="GLYCOLATE OXIDASE SUBUNIT GLCD"/>
    <property type="match status" value="1"/>
</dbReference>
<organism evidence="8">
    <name type="scientific">marine metagenome</name>
    <dbReference type="NCBI Taxonomy" id="408172"/>
    <lineage>
        <taxon>unclassified sequences</taxon>
        <taxon>metagenomes</taxon>
        <taxon>ecological metagenomes</taxon>
    </lineage>
</organism>
<dbReference type="AlphaFoldDB" id="A0A381QDT1"/>
<evidence type="ECO:0000313" key="8">
    <source>
        <dbReference type="EMBL" id="SUZ77485.1"/>
    </source>
</evidence>
<name>A0A381QDT1_9ZZZZ</name>
<dbReference type="InterPro" id="IPR006094">
    <property type="entry name" value="Oxid_FAD_bind_N"/>
</dbReference>
<dbReference type="PANTHER" id="PTHR42934:SF1">
    <property type="entry name" value="GLYCOLATE OXIDASE SUBUNIT GLCD"/>
    <property type="match status" value="1"/>
</dbReference>
<dbReference type="Pfam" id="PF02913">
    <property type="entry name" value="FAD-oxidase_C"/>
    <property type="match status" value="1"/>
</dbReference>
<accession>A0A381QDT1</accession>
<dbReference type="InterPro" id="IPR016164">
    <property type="entry name" value="FAD-linked_Oxase-like_C"/>
</dbReference>
<dbReference type="Gene3D" id="1.10.45.10">
    <property type="entry name" value="Vanillyl-alcohol Oxidase, Chain A, domain 4"/>
    <property type="match status" value="1"/>
</dbReference>
<dbReference type="InterPro" id="IPR051914">
    <property type="entry name" value="FAD-linked_OxidoTrans_Type4"/>
</dbReference>
<evidence type="ECO:0000256" key="3">
    <source>
        <dbReference type="ARBA" id="ARBA00022630"/>
    </source>
</evidence>
<dbReference type="PROSITE" id="PS51387">
    <property type="entry name" value="FAD_PCMH"/>
    <property type="match status" value="1"/>
</dbReference>
<dbReference type="InterPro" id="IPR016166">
    <property type="entry name" value="FAD-bd_PCMH"/>
</dbReference>
<evidence type="ECO:0000256" key="1">
    <source>
        <dbReference type="ARBA" id="ARBA00001974"/>
    </source>
</evidence>
<evidence type="ECO:0000256" key="4">
    <source>
        <dbReference type="ARBA" id="ARBA00022827"/>
    </source>
</evidence>
<dbReference type="InterPro" id="IPR016169">
    <property type="entry name" value="FAD-bd_PCMH_sub2"/>
</dbReference>
<dbReference type="Gene3D" id="3.30.70.2740">
    <property type="match status" value="1"/>
</dbReference>